<dbReference type="RefSeq" id="WP_262595915.1">
    <property type="nucleotide sequence ID" value="NZ_CP103300.1"/>
</dbReference>
<accession>A0ABY6GNW9</accession>
<proteinExistence type="predicted"/>
<organism evidence="1 2">
    <name type="scientific">Endozoicomonas euniceicola</name>
    <dbReference type="NCBI Taxonomy" id="1234143"/>
    <lineage>
        <taxon>Bacteria</taxon>
        <taxon>Pseudomonadati</taxon>
        <taxon>Pseudomonadota</taxon>
        <taxon>Gammaproteobacteria</taxon>
        <taxon>Oceanospirillales</taxon>
        <taxon>Endozoicomonadaceae</taxon>
        <taxon>Endozoicomonas</taxon>
    </lineage>
</organism>
<evidence type="ECO:0000313" key="1">
    <source>
        <dbReference type="EMBL" id="UYM14436.1"/>
    </source>
</evidence>
<keyword evidence="2" id="KW-1185">Reference proteome</keyword>
<gene>
    <name evidence="1" type="ORF">NX720_16235</name>
</gene>
<evidence type="ECO:0000313" key="2">
    <source>
        <dbReference type="Proteomes" id="UP001163255"/>
    </source>
</evidence>
<dbReference type="EMBL" id="CP103300">
    <property type="protein sequence ID" value="UYM14436.1"/>
    <property type="molecule type" value="Genomic_DNA"/>
</dbReference>
<sequence>MNSLQRILAIYLKELRLLARDKPTLGMVVMVPLIQLLLFGYAINTDVRHLPVAVVDFADNSGSRKNCPMDLLGSVVYLYKLADACDSGG</sequence>
<dbReference type="Proteomes" id="UP001163255">
    <property type="component" value="Chromosome"/>
</dbReference>
<evidence type="ECO:0008006" key="3">
    <source>
        <dbReference type="Google" id="ProtNLM"/>
    </source>
</evidence>
<reference evidence="1" key="1">
    <citation type="submission" date="2022-10" db="EMBL/GenBank/DDBJ databases">
        <title>Completed Genome Sequence of two octocoral isolated bacterium, Endozoicomonas euniceicola EF212T and Endozoicomonas gorgoniicola PS125T.</title>
        <authorList>
            <person name="Chiou Y.-J."/>
            <person name="Chen Y.-H."/>
        </authorList>
    </citation>
    <scope>NUCLEOTIDE SEQUENCE</scope>
    <source>
        <strain evidence="1">EF212</strain>
    </source>
</reference>
<name>A0ABY6GNW9_9GAMM</name>
<protein>
    <recommendedName>
        <fullName evidence="3">ABC-2 type transporter domain-containing protein</fullName>
    </recommendedName>
</protein>